<reference evidence="3" key="1">
    <citation type="journal article" date="2014" name="Int. J. Syst. Evol. Microbiol.">
        <title>Complete genome sequence of Corynebacterium casei LMG S-19264T (=DSM 44701T), isolated from a smear-ripened cheese.</title>
        <authorList>
            <consortium name="US DOE Joint Genome Institute (JGI-PGF)"/>
            <person name="Walter F."/>
            <person name="Albersmeier A."/>
            <person name="Kalinowski J."/>
            <person name="Ruckert C."/>
        </authorList>
    </citation>
    <scope>NUCLEOTIDE SEQUENCE</scope>
    <source>
        <strain evidence="3">CGMCC 1.15493</strain>
    </source>
</reference>
<dbReference type="AlphaFoldDB" id="A0A916Y5P4"/>
<dbReference type="InterPro" id="IPR011105">
    <property type="entry name" value="Cell_wall_hydrolase_SleB"/>
</dbReference>
<dbReference type="GO" id="GO:0016787">
    <property type="term" value="F:hydrolase activity"/>
    <property type="evidence" value="ECO:0007669"/>
    <property type="project" value="InterPro"/>
</dbReference>
<dbReference type="InterPro" id="IPR042047">
    <property type="entry name" value="SleB_dom1"/>
</dbReference>
<sequence>MPLVLPYKRLLLLALLVPLGMLASCARHPLMSDEECMTRVMYFESNRSSPEGMLAVGTVVMNRMKSGKYPKTVCGVVGQKKQFAPGVLSKPMGAGRALAAKTAKVVMKGGKHPEVGRAMFFHTAGYSFPYSNMHYVTIAGGNAFYEKRKDASSTQEQVRRRVAAGRQDRLSYEPPERQAVRREIRAARQQQAEPVFEPAVIPEPGSQPVFGRVTLPADEPAVQDTAPTLPPPPVSRVRASRGAPLEPMSIEEVLRRGG</sequence>
<reference evidence="3" key="2">
    <citation type="submission" date="2020-09" db="EMBL/GenBank/DDBJ databases">
        <authorList>
            <person name="Sun Q."/>
            <person name="Zhou Y."/>
        </authorList>
    </citation>
    <scope>NUCLEOTIDE SEQUENCE</scope>
    <source>
        <strain evidence="3">CGMCC 1.15493</strain>
    </source>
</reference>
<dbReference type="EMBL" id="BMJJ01000010">
    <property type="protein sequence ID" value="GGD32149.1"/>
    <property type="molecule type" value="Genomic_DNA"/>
</dbReference>
<keyword evidence="4" id="KW-1185">Reference proteome</keyword>
<evidence type="ECO:0000259" key="2">
    <source>
        <dbReference type="Pfam" id="PF07486"/>
    </source>
</evidence>
<accession>A0A916Y5P4</accession>
<protein>
    <recommendedName>
        <fullName evidence="2">Cell wall hydrolase SleB domain-containing protein</fullName>
    </recommendedName>
</protein>
<dbReference type="Pfam" id="PF07486">
    <property type="entry name" value="Hydrolase_2"/>
    <property type="match status" value="1"/>
</dbReference>
<feature type="domain" description="Cell wall hydrolase SleB" evidence="2">
    <location>
        <begin position="49"/>
        <end position="145"/>
    </location>
</feature>
<feature type="region of interest" description="Disordered" evidence="1">
    <location>
        <begin position="217"/>
        <end position="243"/>
    </location>
</feature>
<proteinExistence type="predicted"/>
<evidence type="ECO:0000256" key="1">
    <source>
        <dbReference type="SAM" id="MobiDB-lite"/>
    </source>
</evidence>
<dbReference type="Gene3D" id="1.10.10.2520">
    <property type="entry name" value="Cell wall hydrolase SleB, domain 1"/>
    <property type="match status" value="1"/>
</dbReference>
<comment type="caution">
    <text evidence="3">The sequence shown here is derived from an EMBL/GenBank/DDBJ whole genome shotgun (WGS) entry which is preliminary data.</text>
</comment>
<organism evidence="3 4">
    <name type="scientific">Aureimonas glaciei</name>
    <dbReference type="NCBI Taxonomy" id="1776957"/>
    <lineage>
        <taxon>Bacteria</taxon>
        <taxon>Pseudomonadati</taxon>
        <taxon>Pseudomonadota</taxon>
        <taxon>Alphaproteobacteria</taxon>
        <taxon>Hyphomicrobiales</taxon>
        <taxon>Aurantimonadaceae</taxon>
        <taxon>Aureimonas</taxon>
    </lineage>
</organism>
<name>A0A916Y5P4_9HYPH</name>
<gene>
    <name evidence="3" type="ORF">GCM10011335_39020</name>
</gene>
<evidence type="ECO:0000313" key="4">
    <source>
        <dbReference type="Proteomes" id="UP000613160"/>
    </source>
</evidence>
<dbReference type="Proteomes" id="UP000613160">
    <property type="component" value="Unassembled WGS sequence"/>
</dbReference>
<evidence type="ECO:0000313" key="3">
    <source>
        <dbReference type="EMBL" id="GGD32149.1"/>
    </source>
</evidence>